<dbReference type="KEGG" id="fcs:TRV642_1509"/>
<evidence type="ECO:0000313" key="3">
    <source>
        <dbReference type="Proteomes" id="UP000474567"/>
    </source>
</evidence>
<reference evidence="2" key="2">
    <citation type="submission" date="2022-09" db="EMBL/GenBank/DDBJ databases">
        <authorList>
            <person name="Duchaud E."/>
        </authorList>
    </citation>
    <scope>NUCLEOTIDE SEQUENCE</scope>
    <source>
        <strain evidence="2">TRV642</strain>
    </source>
</reference>
<dbReference type="Proteomes" id="UP001152749">
    <property type="component" value="Chromosome"/>
</dbReference>
<gene>
    <name evidence="1" type="ORF">FLACOL7796_02599</name>
    <name evidence="2" type="ORF">TRV642_1509</name>
</gene>
<name>A0A9W4TI69_9FLAO</name>
<dbReference type="EMBL" id="OX336425">
    <property type="protein sequence ID" value="CAI2766462.1"/>
    <property type="molecule type" value="Genomic_DNA"/>
</dbReference>
<evidence type="ECO:0000313" key="2">
    <source>
        <dbReference type="EMBL" id="CAI2766462.1"/>
    </source>
</evidence>
<dbReference type="AlphaFoldDB" id="A0A9W4TI69"/>
<evidence type="ECO:0000313" key="1">
    <source>
        <dbReference type="EMBL" id="CAA9199190.1"/>
    </source>
</evidence>
<organism evidence="2 4">
    <name type="scientific">Flavobacterium collinsii</name>
    <dbReference type="NCBI Taxonomy" id="1114861"/>
    <lineage>
        <taxon>Bacteria</taxon>
        <taxon>Pseudomonadati</taxon>
        <taxon>Bacteroidota</taxon>
        <taxon>Flavobacteriia</taxon>
        <taxon>Flavobacteriales</taxon>
        <taxon>Flavobacteriaceae</taxon>
        <taxon>Flavobacterium</taxon>
    </lineage>
</organism>
<dbReference type="EMBL" id="CADCST010000086">
    <property type="protein sequence ID" value="CAA9199190.1"/>
    <property type="molecule type" value="Genomic_DNA"/>
</dbReference>
<evidence type="ECO:0000313" key="4">
    <source>
        <dbReference type="Proteomes" id="UP001152749"/>
    </source>
</evidence>
<keyword evidence="3" id="KW-1185">Reference proteome</keyword>
<protein>
    <submittedName>
        <fullName evidence="2">Uncharacterized protein</fullName>
    </submittedName>
</protein>
<dbReference type="Proteomes" id="UP000474567">
    <property type="component" value="Unassembled WGS sequence"/>
</dbReference>
<sequence>MSLKKLKIIKPYNIKITMKNLEDFQCEKIETKNIVGGYTPIKEEHEPGWTYIYKDHKISEVNYDI</sequence>
<reference evidence="1 3" key="1">
    <citation type="submission" date="2020-02" db="EMBL/GenBank/DDBJ databases">
        <authorList>
            <person name="Criscuolo A."/>
        </authorList>
    </citation>
    <scope>NUCLEOTIDE SEQUENCE [LARGE SCALE GENOMIC DNA]</scope>
    <source>
        <strain evidence="1">CECT7796</strain>
    </source>
</reference>
<proteinExistence type="predicted"/>
<accession>A0A9W4TI69</accession>